<dbReference type="RefSeq" id="WP_184479838.1">
    <property type="nucleotide sequence ID" value="NZ_JACHIV010000001.1"/>
</dbReference>
<dbReference type="SUPFAM" id="SSF53300">
    <property type="entry name" value="vWA-like"/>
    <property type="match status" value="1"/>
</dbReference>
<name>A0A840NJS1_9PSEU</name>
<dbReference type="PANTHER" id="PTHR45737:SF6">
    <property type="entry name" value="VON WILLEBRAND FACTOR A DOMAIN-CONTAINING PROTEIN 5A"/>
    <property type="match status" value="1"/>
</dbReference>
<organism evidence="3 4">
    <name type="scientific">Saccharopolyspora gloriosae</name>
    <dbReference type="NCBI Taxonomy" id="455344"/>
    <lineage>
        <taxon>Bacteria</taxon>
        <taxon>Bacillati</taxon>
        <taxon>Actinomycetota</taxon>
        <taxon>Actinomycetes</taxon>
        <taxon>Pseudonocardiales</taxon>
        <taxon>Pseudonocardiaceae</taxon>
        <taxon>Saccharopolyspora</taxon>
    </lineage>
</organism>
<dbReference type="Proteomes" id="UP000580474">
    <property type="component" value="Unassembled WGS sequence"/>
</dbReference>
<keyword evidence="4" id="KW-1185">Reference proteome</keyword>
<dbReference type="Pfam" id="PF13768">
    <property type="entry name" value="VWA_3"/>
    <property type="match status" value="1"/>
</dbReference>
<dbReference type="EMBL" id="JACHIV010000001">
    <property type="protein sequence ID" value="MBB5070285.1"/>
    <property type="molecule type" value="Genomic_DNA"/>
</dbReference>
<dbReference type="AlphaFoldDB" id="A0A840NJS1"/>
<dbReference type="SMART" id="SM00327">
    <property type="entry name" value="VWA"/>
    <property type="match status" value="1"/>
</dbReference>
<feature type="region of interest" description="Disordered" evidence="1">
    <location>
        <begin position="425"/>
        <end position="447"/>
    </location>
</feature>
<dbReference type="Gene3D" id="3.40.50.410">
    <property type="entry name" value="von Willebrand factor, type A domain"/>
    <property type="match status" value="1"/>
</dbReference>
<evidence type="ECO:0000313" key="4">
    <source>
        <dbReference type="Proteomes" id="UP000580474"/>
    </source>
</evidence>
<accession>A0A840NJS1</accession>
<comment type="caution">
    <text evidence="3">The sequence shown here is derived from an EMBL/GenBank/DDBJ whole genome shotgun (WGS) entry which is preliminary data.</text>
</comment>
<gene>
    <name evidence="3" type="ORF">BJ969_003373</name>
</gene>
<reference evidence="3 4" key="1">
    <citation type="submission" date="2020-08" db="EMBL/GenBank/DDBJ databases">
        <title>Sequencing the genomes of 1000 actinobacteria strains.</title>
        <authorList>
            <person name="Klenk H.-P."/>
        </authorList>
    </citation>
    <scope>NUCLEOTIDE SEQUENCE [LARGE SCALE GENOMIC DNA]</scope>
    <source>
        <strain evidence="3 4">DSM 45582</strain>
    </source>
</reference>
<dbReference type="CDD" id="cd00198">
    <property type="entry name" value="vWFA"/>
    <property type="match status" value="1"/>
</dbReference>
<dbReference type="PROSITE" id="PS50234">
    <property type="entry name" value="VWFA"/>
    <property type="match status" value="1"/>
</dbReference>
<evidence type="ECO:0000259" key="2">
    <source>
        <dbReference type="PROSITE" id="PS50234"/>
    </source>
</evidence>
<evidence type="ECO:0000313" key="3">
    <source>
        <dbReference type="EMBL" id="MBB5070285.1"/>
    </source>
</evidence>
<dbReference type="Gene3D" id="1.20.120.1690">
    <property type="match status" value="1"/>
</dbReference>
<dbReference type="InterPro" id="IPR036465">
    <property type="entry name" value="vWFA_dom_sf"/>
</dbReference>
<sequence>MAERGDAMGAAVHLRLSQQKYLSTSDSRMHAVLTVAAGELGPARDSAEVLLVDCSGSMSTPPTKITEARRAAIGALDALPDGVLFAVVQGTDRARMAYPRSPELARMDARTRDEATAAVSRLYAGGGTAMGGWLKLADRLLAGHVGAVRHALLLTDGHNEGESVAVLDRALRECAGHFVCDARGIGQDWRPDELRRIASALRGGADSVRVEAELADDFRRLVRAAMAKVLPDLLIRVTALPGSRLRFVKQAFPAELELQPTSRGERIAEFRTGAWASGEVREYQLAVELRHDGEPMAEDLQIAVVQAVRADDGGEAGPPVPVLVHWTDDPQRSSHVDPLVAHYTGQADLNAAVLAGCDAFDRGDAEGTRRHWARAVVLAHGSGNEDVLARLRRLVQIRDAAGGVVAVRPDLRRVDFLNAAVGSNISTRGPRRAESPAAAGPQRRCPECDRRNPGDARFCECGHRFGTGSGR</sequence>
<dbReference type="InterPro" id="IPR002035">
    <property type="entry name" value="VWF_A"/>
</dbReference>
<protein>
    <recommendedName>
        <fullName evidence="2">VWFA domain-containing protein</fullName>
    </recommendedName>
</protein>
<evidence type="ECO:0000256" key="1">
    <source>
        <dbReference type="SAM" id="MobiDB-lite"/>
    </source>
</evidence>
<feature type="domain" description="VWFA" evidence="2">
    <location>
        <begin position="47"/>
        <end position="229"/>
    </location>
</feature>
<dbReference type="PANTHER" id="PTHR45737">
    <property type="entry name" value="VON WILLEBRAND FACTOR A DOMAIN-CONTAINING PROTEIN 5A"/>
    <property type="match status" value="1"/>
</dbReference>
<dbReference type="Gene3D" id="2.60.40.3670">
    <property type="match status" value="1"/>
</dbReference>
<proteinExistence type="predicted"/>